<name>A0A395IW10_9HELO</name>
<keyword evidence="2" id="KW-1185">Reference proteome</keyword>
<protein>
    <submittedName>
        <fullName evidence="1">Uncharacterized protein</fullName>
    </submittedName>
</protein>
<gene>
    <name evidence="1" type="ORF">DID88_002098</name>
</gene>
<dbReference type="EMBL" id="QKRW01000015">
    <property type="protein sequence ID" value="RAL64206.1"/>
    <property type="molecule type" value="Genomic_DNA"/>
</dbReference>
<dbReference type="AlphaFoldDB" id="A0A395IW10"/>
<dbReference type="OrthoDB" id="10551535at2759"/>
<comment type="caution">
    <text evidence="1">The sequence shown here is derived from an EMBL/GenBank/DDBJ whole genome shotgun (WGS) entry which is preliminary data.</text>
</comment>
<reference evidence="1 2" key="1">
    <citation type="submission" date="2018-06" db="EMBL/GenBank/DDBJ databases">
        <title>Genome Sequence of the Brown Rot Fungal Pathogen Monilinia fructigena.</title>
        <authorList>
            <person name="Landi L."/>
            <person name="De Miccolis Angelini R.M."/>
            <person name="Pollastro S."/>
            <person name="Abate D."/>
            <person name="Faretra F."/>
            <person name="Romanazzi G."/>
        </authorList>
    </citation>
    <scope>NUCLEOTIDE SEQUENCE [LARGE SCALE GENOMIC DNA]</scope>
    <source>
        <strain evidence="1 2">Mfrg269</strain>
    </source>
</reference>
<accession>A0A395IW10</accession>
<evidence type="ECO:0000313" key="1">
    <source>
        <dbReference type="EMBL" id="RAL64206.1"/>
    </source>
</evidence>
<dbReference type="Proteomes" id="UP000249056">
    <property type="component" value="Unassembled WGS sequence"/>
</dbReference>
<evidence type="ECO:0000313" key="2">
    <source>
        <dbReference type="Proteomes" id="UP000249056"/>
    </source>
</evidence>
<organism evidence="1 2">
    <name type="scientific">Monilinia fructigena</name>
    <dbReference type="NCBI Taxonomy" id="38457"/>
    <lineage>
        <taxon>Eukaryota</taxon>
        <taxon>Fungi</taxon>
        <taxon>Dikarya</taxon>
        <taxon>Ascomycota</taxon>
        <taxon>Pezizomycotina</taxon>
        <taxon>Leotiomycetes</taxon>
        <taxon>Helotiales</taxon>
        <taxon>Sclerotiniaceae</taxon>
        <taxon>Monilinia</taxon>
    </lineage>
</organism>
<proteinExistence type="predicted"/>
<sequence>MGFLDFVDHAQKCVGWTLEYHGRMNTYSEYNWKRVINNGFKGPGQRSAFVGPDPDLVYSEIFGEYFKAQKYLREQMKEEDENLPKLLLTLSQIFNGKLTFARSHSLSKADEIYKCELSAGNTDINATLDGILRDITVSLSKFQQSEEKEAEQHDEEVIQQQQNKILAREEQNTDVADKNVEDNKECIQAFIDTINTSGQSIVSTIFEDKEEYIPAFIHKTEASEQSEACAIVEDKGECTPAFVKRAELFEELTNDDDGTVEGEDDCSSFFLDKNEASQQSAVSEEEEEHIQAFMNKTQAVEKLAIITHKEQHPPIPIVDTKDSSQYINSAVIERENNNGLVIVEDEGRHIPVPIDNTEASEKHTNNAIVEEEENIDGLVIVDPITINSDDDFEEIQCLESSFVESHYHCDESIMAIEHDDDNWVFA</sequence>